<reference evidence="5" key="1">
    <citation type="submission" date="2025-08" db="UniProtKB">
        <authorList>
            <consortium name="RefSeq"/>
        </authorList>
    </citation>
    <scope>IDENTIFICATION</scope>
    <source>
        <tissue evidence="5">Whole sample</tissue>
    </source>
</reference>
<accession>A0A8B8D2M8</accession>
<sequence length="584" mass="66581">MPPKKSNPKKKAPKRFVQEFSSDDEIPEIEEEEEEGSEDIHPDDACQPDNTDEKAGDSKTKQRDIPGGSRPSPSPSTAKSTKLTKERADKELVKSPVPYWSDPKYWIPVLGIIQIITIITSVYVFVSMRNSLENLKSCQKRDTATDSSKPCADCTCIATDGFSSKEFSNIIERQNKIEEKAEEKYREVENSVKDIQRKLSANDDRLSGFESRDTVIMQGFEKEIFKLNAKMAEFSNKPIIGDKDVIAVFDREWEKKQDILMKAFDSKESSIKDNLDKKVQESEAKVNTELEQMIKSQTDLQHQLQEINQNIEAVKDKMIKEVEKVFITSGMTERLKSFENKLEGVDEQCSYIFNQIQTGVLFLGVIVVIFVACKSLMSKKAPNGRTGRPEETSRKSVSEQKPVSPSQSFDATSEKQKSKDTITEKQKRKEVKNGSLIVSFHPSTQQFHHDALNALSEFMKTSPVKVLIQSSKDLTNVEPHKMVIIFVDFNDRNIILENEDAEIGNLRNDTTKVFLSLKCDVFVVYCKDKESSNLQPENLYNPRLLSIERHPVLSELKRNNRVLSINDKLHPHQVELLKKCCQQL</sequence>
<feature type="compositionally biased region" description="Basic and acidic residues" evidence="2">
    <location>
        <begin position="51"/>
        <end position="64"/>
    </location>
</feature>
<organism evidence="4 5">
    <name type="scientific">Crassostrea virginica</name>
    <name type="common">Eastern oyster</name>
    <dbReference type="NCBI Taxonomy" id="6565"/>
    <lineage>
        <taxon>Eukaryota</taxon>
        <taxon>Metazoa</taxon>
        <taxon>Spiralia</taxon>
        <taxon>Lophotrochozoa</taxon>
        <taxon>Mollusca</taxon>
        <taxon>Bivalvia</taxon>
        <taxon>Autobranchia</taxon>
        <taxon>Pteriomorphia</taxon>
        <taxon>Ostreida</taxon>
        <taxon>Ostreoidea</taxon>
        <taxon>Ostreidae</taxon>
        <taxon>Crassostrea</taxon>
    </lineage>
</organism>
<dbReference type="AlphaFoldDB" id="A0A8B8D2M8"/>
<feature type="compositionally biased region" description="Basic residues" evidence="2">
    <location>
        <begin position="1"/>
        <end position="14"/>
    </location>
</feature>
<protein>
    <submittedName>
        <fullName evidence="5">Uncharacterized protein LOC111123948</fullName>
    </submittedName>
</protein>
<feature type="compositionally biased region" description="Basic and acidic residues" evidence="2">
    <location>
        <begin position="387"/>
        <end position="398"/>
    </location>
</feature>
<dbReference type="RefSeq" id="XP_022322397.1">
    <property type="nucleotide sequence ID" value="XM_022466689.1"/>
</dbReference>
<dbReference type="Proteomes" id="UP000694844">
    <property type="component" value="Chromosome 3"/>
</dbReference>
<dbReference type="KEGG" id="cvn:111123948"/>
<keyword evidence="3" id="KW-0472">Membrane</keyword>
<feature type="coiled-coil region" evidence="1">
    <location>
        <begin position="272"/>
        <end position="324"/>
    </location>
</feature>
<keyword evidence="4" id="KW-1185">Reference proteome</keyword>
<feature type="compositionally biased region" description="Low complexity" evidence="2">
    <location>
        <begin position="66"/>
        <end position="81"/>
    </location>
</feature>
<evidence type="ECO:0000256" key="2">
    <source>
        <dbReference type="SAM" id="MobiDB-lite"/>
    </source>
</evidence>
<evidence type="ECO:0000256" key="3">
    <source>
        <dbReference type="SAM" id="Phobius"/>
    </source>
</evidence>
<feature type="transmembrane region" description="Helical" evidence="3">
    <location>
        <begin position="105"/>
        <end position="126"/>
    </location>
</feature>
<feature type="region of interest" description="Disordered" evidence="2">
    <location>
        <begin position="379"/>
        <end position="430"/>
    </location>
</feature>
<feature type="compositionally biased region" description="Polar residues" evidence="2">
    <location>
        <begin position="399"/>
        <end position="411"/>
    </location>
</feature>
<dbReference type="GeneID" id="111123948"/>
<feature type="compositionally biased region" description="Basic and acidic residues" evidence="2">
    <location>
        <begin position="412"/>
        <end position="427"/>
    </location>
</feature>
<feature type="region of interest" description="Disordered" evidence="2">
    <location>
        <begin position="1"/>
        <end position="87"/>
    </location>
</feature>
<feature type="compositionally biased region" description="Acidic residues" evidence="2">
    <location>
        <begin position="21"/>
        <end position="37"/>
    </location>
</feature>
<keyword evidence="1" id="KW-0175">Coiled coil</keyword>
<proteinExistence type="predicted"/>
<name>A0A8B8D2M8_CRAVI</name>
<evidence type="ECO:0000256" key="1">
    <source>
        <dbReference type="SAM" id="Coils"/>
    </source>
</evidence>
<feature type="coiled-coil region" evidence="1">
    <location>
        <begin position="171"/>
        <end position="237"/>
    </location>
</feature>
<evidence type="ECO:0000313" key="4">
    <source>
        <dbReference type="Proteomes" id="UP000694844"/>
    </source>
</evidence>
<gene>
    <name evidence="5" type="primary">LOC111123948</name>
</gene>
<keyword evidence="3" id="KW-0812">Transmembrane</keyword>
<evidence type="ECO:0000313" key="5">
    <source>
        <dbReference type="RefSeq" id="XP_022322397.1"/>
    </source>
</evidence>
<keyword evidence="3" id="KW-1133">Transmembrane helix</keyword>
<feature type="transmembrane region" description="Helical" evidence="3">
    <location>
        <begin position="360"/>
        <end position="377"/>
    </location>
</feature>
<dbReference type="OrthoDB" id="6116533at2759"/>